<dbReference type="InterPro" id="IPR001841">
    <property type="entry name" value="Znf_RING"/>
</dbReference>
<dbReference type="SUPFAM" id="SSF57850">
    <property type="entry name" value="RING/U-box"/>
    <property type="match status" value="1"/>
</dbReference>
<name>M4BC07_HYAAE</name>
<dbReference type="PANTHER" id="PTHR10666">
    <property type="entry name" value="UBIQUITIN"/>
    <property type="match status" value="1"/>
</dbReference>
<dbReference type="AlphaFoldDB" id="M4BC07"/>
<evidence type="ECO:0000259" key="2">
    <source>
        <dbReference type="PROSITE" id="PS50053"/>
    </source>
</evidence>
<keyword evidence="5" id="KW-1185">Reference proteome</keyword>
<dbReference type="InterPro" id="IPR029071">
    <property type="entry name" value="Ubiquitin-like_domsf"/>
</dbReference>
<evidence type="ECO:0000256" key="1">
    <source>
        <dbReference type="PROSITE-ProRule" id="PRU00175"/>
    </source>
</evidence>
<dbReference type="InterPro" id="IPR019954">
    <property type="entry name" value="Ubiquitin_CS"/>
</dbReference>
<protein>
    <recommendedName>
        <fullName evidence="6">RING-type domain-containing protein</fullName>
    </recommendedName>
</protein>
<dbReference type="eggNOG" id="KOG0001">
    <property type="taxonomic scope" value="Eukaryota"/>
</dbReference>
<dbReference type="InterPro" id="IPR000626">
    <property type="entry name" value="Ubiquitin-like_dom"/>
</dbReference>
<proteinExistence type="predicted"/>
<evidence type="ECO:0000313" key="5">
    <source>
        <dbReference type="Proteomes" id="UP000011713"/>
    </source>
</evidence>
<dbReference type="Pfam" id="PF13639">
    <property type="entry name" value="zf-RING_2"/>
    <property type="match status" value="1"/>
</dbReference>
<dbReference type="OMA" id="WARMCAL"/>
<dbReference type="SUPFAM" id="SSF54236">
    <property type="entry name" value="Ubiquitin-like"/>
    <property type="match status" value="1"/>
</dbReference>
<dbReference type="InterPro" id="IPR050158">
    <property type="entry name" value="Ubiquitin_ubiquitin-like"/>
</dbReference>
<dbReference type="GO" id="GO:0008270">
    <property type="term" value="F:zinc ion binding"/>
    <property type="evidence" value="ECO:0007669"/>
    <property type="project" value="UniProtKB-KW"/>
</dbReference>
<dbReference type="InParanoid" id="M4BC07"/>
<dbReference type="VEuPathDB" id="FungiDB:HpaG803822"/>
<dbReference type="Gene3D" id="3.10.20.90">
    <property type="entry name" value="Phosphatidylinositol 3-kinase Catalytic Subunit, Chain A, domain 1"/>
    <property type="match status" value="1"/>
</dbReference>
<dbReference type="InterPro" id="IPR019956">
    <property type="entry name" value="Ubiquitin_dom"/>
</dbReference>
<feature type="domain" description="RING-type" evidence="3">
    <location>
        <begin position="347"/>
        <end position="396"/>
    </location>
</feature>
<dbReference type="EMBL" id="JH598116">
    <property type="status" value="NOT_ANNOTATED_CDS"/>
    <property type="molecule type" value="Genomic_DNA"/>
</dbReference>
<dbReference type="HOGENOM" id="CLU_697330_0_0_1"/>
<reference evidence="4" key="2">
    <citation type="submission" date="2015-06" db="UniProtKB">
        <authorList>
            <consortium name="EnsemblProtists"/>
        </authorList>
    </citation>
    <scope>IDENTIFICATION</scope>
    <source>
        <strain evidence="4">Emoy2</strain>
    </source>
</reference>
<dbReference type="EnsemblProtists" id="HpaT803822">
    <property type="protein sequence ID" value="HpaP803822"/>
    <property type="gene ID" value="HpaG803822"/>
</dbReference>
<keyword evidence="1" id="KW-0863">Zinc-finger</keyword>
<sequence length="399" mass="45212">MLASAFPVAWRDENTRGLNGVVNVQRSDFYEKDSEEIVVRDVIHILNKKLESASSGTKLDEVTRIMLHGVRLSNDFPLNRFVPGLSGSSPRFVATTQTRTRGPTITIFVVTLSGKSISIDCSPTEAVHYAKSKIEDKEGMPRESQCLVYAGKQLKDYHSLSFYNVKDKCTLRMKWTLRGGFAGRFSTPRTFADVSDGSLITAHEFSSDAPEWRACSKGLNIEGRCKNPDCRAFRRMIIDRKKFELFNLIEDDDVRCPICRWKVDPVTCGLYDCCWRYEGIKESDDVSVCSKWNDARGYVYHRFDCDENGGTVEWESLLITVKPRDDAESAKLLASMILAVVSPSDICTICWSPFGSSRKGSHIASRCGHTFHRVCSQKWTKWCKRNNTRLSCPICRNTE</sequence>
<evidence type="ECO:0000313" key="4">
    <source>
        <dbReference type="EnsemblProtists" id="HpaP803822"/>
    </source>
</evidence>
<dbReference type="InterPro" id="IPR013083">
    <property type="entry name" value="Znf_RING/FYVE/PHD"/>
</dbReference>
<accession>M4BC07</accession>
<organism evidence="4 5">
    <name type="scientific">Hyaloperonospora arabidopsidis (strain Emoy2)</name>
    <name type="common">Downy mildew agent</name>
    <name type="synonym">Peronospora arabidopsidis</name>
    <dbReference type="NCBI Taxonomy" id="559515"/>
    <lineage>
        <taxon>Eukaryota</taxon>
        <taxon>Sar</taxon>
        <taxon>Stramenopiles</taxon>
        <taxon>Oomycota</taxon>
        <taxon>Peronosporomycetes</taxon>
        <taxon>Peronosporales</taxon>
        <taxon>Peronosporaceae</taxon>
        <taxon>Hyaloperonospora</taxon>
    </lineage>
</organism>
<dbReference type="Proteomes" id="UP000011713">
    <property type="component" value="Unassembled WGS sequence"/>
</dbReference>
<dbReference type="PRINTS" id="PR00348">
    <property type="entry name" value="UBIQUITIN"/>
</dbReference>
<dbReference type="PROSITE" id="PS50053">
    <property type="entry name" value="UBIQUITIN_2"/>
    <property type="match status" value="1"/>
</dbReference>
<dbReference type="PROSITE" id="PS00299">
    <property type="entry name" value="UBIQUITIN_1"/>
    <property type="match status" value="1"/>
</dbReference>
<dbReference type="PROSITE" id="PS50089">
    <property type="entry name" value="ZF_RING_2"/>
    <property type="match status" value="1"/>
</dbReference>
<keyword evidence="1" id="KW-0862">Zinc</keyword>
<evidence type="ECO:0000259" key="3">
    <source>
        <dbReference type="PROSITE" id="PS50089"/>
    </source>
</evidence>
<dbReference type="Gene3D" id="3.30.40.10">
    <property type="entry name" value="Zinc/RING finger domain, C3HC4 (zinc finger)"/>
    <property type="match status" value="1"/>
</dbReference>
<dbReference type="SMART" id="SM00184">
    <property type="entry name" value="RING"/>
    <property type="match status" value="1"/>
</dbReference>
<dbReference type="STRING" id="559515.M4BC07"/>
<dbReference type="SMART" id="SM00213">
    <property type="entry name" value="UBQ"/>
    <property type="match status" value="1"/>
</dbReference>
<dbReference type="Pfam" id="PF00240">
    <property type="entry name" value="ubiquitin"/>
    <property type="match status" value="1"/>
</dbReference>
<evidence type="ECO:0008006" key="6">
    <source>
        <dbReference type="Google" id="ProtNLM"/>
    </source>
</evidence>
<reference evidence="5" key="1">
    <citation type="journal article" date="2010" name="Science">
        <title>Signatures of adaptation to obligate biotrophy in the Hyaloperonospora arabidopsidis genome.</title>
        <authorList>
            <person name="Baxter L."/>
            <person name="Tripathy S."/>
            <person name="Ishaque N."/>
            <person name="Boot N."/>
            <person name="Cabral A."/>
            <person name="Kemen E."/>
            <person name="Thines M."/>
            <person name="Ah-Fong A."/>
            <person name="Anderson R."/>
            <person name="Badejoko W."/>
            <person name="Bittner-Eddy P."/>
            <person name="Boore J.L."/>
            <person name="Chibucos M.C."/>
            <person name="Coates M."/>
            <person name="Dehal P."/>
            <person name="Delehaunty K."/>
            <person name="Dong S."/>
            <person name="Downton P."/>
            <person name="Dumas B."/>
            <person name="Fabro G."/>
            <person name="Fronick C."/>
            <person name="Fuerstenberg S.I."/>
            <person name="Fulton L."/>
            <person name="Gaulin E."/>
            <person name="Govers F."/>
            <person name="Hughes L."/>
            <person name="Humphray S."/>
            <person name="Jiang R.H."/>
            <person name="Judelson H."/>
            <person name="Kamoun S."/>
            <person name="Kyung K."/>
            <person name="Meijer H."/>
            <person name="Minx P."/>
            <person name="Morris P."/>
            <person name="Nelson J."/>
            <person name="Phuntumart V."/>
            <person name="Qutob D."/>
            <person name="Rehmany A."/>
            <person name="Rougon-Cardoso A."/>
            <person name="Ryden P."/>
            <person name="Torto-Alalibo T."/>
            <person name="Studholme D."/>
            <person name="Wang Y."/>
            <person name="Win J."/>
            <person name="Wood J."/>
            <person name="Clifton S.W."/>
            <person name="Rogers J."/>
            <person name="Van den Ackerveken G."/>
            <person name="Jones J.D."/>
            <person name="McDowell J.M."/>
            <person name="Beynon J."/>
            <person name="Tyler B.M."/>
        </authorList>
    </citation>
    <scope>NUCLEOTIDE SEQUENCE [LARGE SCALE GENOMIC DNA]</scope>
    <source>
        <strain evidence="5">Emoy2</strain>
    </source>
</reference>
<feature type="domain" description="Ubiquitin-like" evidence="2">
    <location>
        <begin position="105"/>
        <end position="180"/>
    </location>
</feature>
<keyword evidence="1" id="KW-0479">Metal-binding</keyword>